<dbReference type="AlphaFoldDB" id="A0AAD1WL61"/>
<feature type="compositionally biased region" description="Polar residues" evidence="1">
    <location>
        <begin position="21"/>
        <end position="36"/>
    </location>
</feature>
<accession>A0AAD1WL61</accession>
<keyword evidence="3" id="KW-1185">Reference proteome</keyword>
<dbReference type="EMBL" id="OW240919">
    <property type="protein sequence ID" value="CAH2312682.1"/>
    <property type="molecule type" value="Genomic_DNA"/>
</dbReference>
<evidence type="ECO:0000256" key="1">
    <source>
        <dbReference type="SAM" id="MobiDB-lite"/>
    </source>
</evidence>
<sequence length="125" mass="13163">MAAVAMVEVWTGDRAAGLFSSHPTDVSSSRTPLSVRTSEDNVIPQGEYVKSSHRTAWTSQALPSTVVSPVIELAVGRRTSSRGLRSGQEASRASPLTSPGSCSGSEEEEAQHPQAVSIAPALEMR</sequence>
<organism evidence="2 3">
    <name type="scientific">Pelobates cultripes</name>
    <name type="common">Western spadefoot toad</name>
    <dbReference type="NCBI Taxonomy" id="61616"/>
    <lineage>
        <taxon>Eukaryota</taxon>
        <taxon>Metazoa</taxon>
        <taxon>Chordata</taxon>
        <taxon>Craniata</taxon>
        <taxon>Vertebrata</taxon>
        <taxon>Euteleostomi</taxon>
        <taxon>Amphibia</taxon>
        <taxon>Batrachia</taxon>
        <taxon>Anura</taxon>
        <taxon>Pelobatoidea</taxon>
        <taxon>Pelobatidae</taxon>
        <taxon>Pelobates</taxon>
    </lineage>
</organism>
<proteinExistence type="predicted"/>
<feature type="compositionally biased region" description="Low complexity" evidence="1">
    <location>
        <begin position="77"/>
        <end position="87"/>
    </location>
</feature>
<feature type="region of interest" description="Disordered" evidence="1">
    <location>
        <begin position="77"/>
        <end position="125"/>
    </location>
</feature>
<evidence type="ECO:0000313" key="2">
    <source>
        <dbReference type="EMBL" id="CAH2312682.1"/>
    </source>
</evidence>
<reference evidence="2" key="1">
    <citation type="submission" date="2022-03" db="EMBL/GenBank/DDBJ databases">
        <authorList>
            <person name="Alioto T."/>
            <person name="Alioto T."/>
            <person name="Gomez Garrido J."/>
        </authorList>
    </citation>
    <scope>NUCLEOTIDE SEQUENCE</scope>
</reference>
<dbReference type="Proteomes" id="UP001295444">
    <property type="component" value="Chromosome 08"/>
</dbReference>
<gene>
    <name evidence="2" type="ORF">PECUL_23A054407</name>
</gene>
<name>A0AAD1WL61_PELCU</name>
<feature type="region of interest" description="Disordered" evidence="1">
    <location>
        <begin position="18"/>
        <end position="38"/>
    </location>
</feature>
<evidence type="ECO:0000313" key="3">
    <source>
        <dbReference type="Proteomes" id="UP001295444"/>
    </source>
</evidence>
<feature type="compositionally biased region" description="Polar residues" evidence="1">
    <location>
        <begin position="88"/>
        <end position="97"/>
    </location>
</feature>
<protein>
    <submittedName>
        <fullName evidence="2">Uncharacterized protein</fullName>
    </submittedName>
</protein>